<evidence type="ECO:0000256" key="6">
    <source>
        <dbReference type="ARBA" id="ARBA00023239"/>
    </source>
</evidence>
<gene>
    <name evidence="15" type="primary">hemB</name>
    <name evidence="15" type="ORF">EVJ47_04760</name>
</gene>
<evidence type="ECO:0000256" key="13">
    <source>
        <dbReference type="RuleBase" id="RU000515"/>
    </source>
</evidence>
<dbReference type="GO" id="GO:0006782">
    <property type="term" value="P:protoporphyrinogen IX biosynthetic process"/>
    <property type="evidence" value="ECO:0007669"/>
    <property type="project" value="UniProtKB-UniPathway"/>
</dbReference>
<comment type="pathway">
    <text evidence="1">Porphyrin-containing compound metabolism; protoporphyrin-IX biosynthesis; coproporphyrinogen-III from 5-aminolevulinate: step 1/4.</text>
</comment>
<dbReference type="Pfam" id="PF00490">
    <property type="entry name" value="ALAD"/>
    <property type="match status" value="1"/>
</dbReference>
<dbReference type="PANTHER" id="PTHR11458">
    <property type="entry name" value="DELTA-AMINOLEVULINIC ACID DEHYDRATASE"/>
    <property type="match status" value="1"/>
</dbReference>
<keyword evidence="6 13" id="KW-0456">Lyase</keyword>
<evidence type="ECO:0000256" key="10">
    <source>
        <dbReference type="PIRSR" id="PIRSR001415-2"/>
    </source>
</evidence>
<dbReference type="InterPro" id="IPR001731">
    <property type="entry name" value="ALAD"/>
</dbReference>
<dbReference type="PROSITE" id="PS00169">
    <property type="entry name" value="D_ALA_DEHYDRATASE"/>
    <property type="match status" value="1"/>
</dbReference>
<comment type="catalytic activity">
    <reaction evidence="8 13">
        <text>2 5-aminolevulinate = porphobilinogen + 2 H2O + H(+)</text>
        <dbReference type="Rhea" id="RHEA:24064"/>
        <dbReference type="ChEBI" id="CHEBI:15377"/>
        <dbReference type="ChEBI" id="CHEBI:15378"/>
        <dbReference type="ChEBI" id="CHEBI:58126"/>
        <dbReference type="ChEBI" id="CHEBI:356416"/>
        <dbReference type="EC" id="4.2.1.24"/>
    </reaction>
</comment>
<dbReference type="PANTHER" id="PTHR11458:SF0">
    <property type="entry name" value="DELTA-AMINOLEVULINIC ACID DEHYDRATASE"/>
    <property type="match status" value="1"/>
</dbReference>
<dbReference type="GO" id="GO:0008270">
    <property type="term" value="F:zinc ion binding"/>
    <property type="evidence" value="ECO:0007669"/>
    <property type="project" value="TreeGrafter"/>
</dbReference>
<dbReference type="UniPathway" id="UPA00251">
    <property type="reaction ID" value="UER00318"/>
</dbReference>
<dbReference type="EC" id="4.2.1.24" evidence="3 13"/>
<evidence type="ECO:0000256" key="5">
    <source>
        <dbReference type="ARBA" id="ARBA00023133"/>
    </source>
</evidence>
<comment type="caution">
    <text evidence="15">The sequence shown here is derived from an EMBL/GenBank/DDBJ whole genome shotgun (WGS) entry which is preliminary data.</text>
</comment>
<feature type="binding site" evidence="11">
    <location>
        <position position="122"/>
    </location>
    <ligand>
        <name>Zn(2+)</name>
        <dbReference type="ChEBI" id="CHEBI:29105"/>
        <note>catalytic</note>
    </ligand>
</feature>
<feature type="binding site" evidence="11">
    <location>
        <position position="124"/>
    </location>
    <ligand>
        <name>Zn(2+)</name>
        <dbReference type="ChEBI" id="CHEBI:29105"/>
        <note>catalytic</note>
    </ligand>
</feature>
<keyword evidence="11" id="KW-0479">Metal-binding</keyword>
<dbReference type="NCBIfam" id="NF006762">
    <property type="entry name" value="PRK09283.1"/>
    <property type="match status" value="1"/>
</dbReference>
<evidence type="ECO:0000256" key="9">
    <source>
        <dbReference type="PIRSR" id="PIRSR001415-1"/>
    </source>
</evidence>
<feature type="active site" description="Schiff-base intermediate with substrate" evidence="9">
    <location>
        <position position="251"/>
    </location>
</feature>
<evidence type="ECO:0000256" key="2">
    <source>
        <dbReference type="ARBA" id="ARBA00008055"/>
    </source>
</evidence>
<dbReference type="AlphaFoldDB" id="A0A519BB25"/>
<dbReference type="Proteomes" id="UP000320813">
    <property type="component" value="Unassembled WGS sequence"/>
</dbReference>
<dbReference type="PRINTS" id="PR00144">
    <property type="entry name" value="DALDHYDRTASE"/>
</dbReference>
<evidence type="ECO:0000313" key="15">
    <source>
        <dbReference type="EMBL" id="RZD14483.1"/>
    </source>
</evidence>
<accession>A0A519BB25</accession>
<dbReference type="SUPFAM" id="SSF51569">
    <property type="entry name" value="Aldolase"/>
    <property type="match status" value="1"/>
</dbReference>
<feature type="active site" description="Schiff-base intermediate with substrate" evidence="9">
    <location>
        <position position="198"/>
    </location>
</feature>
<dbReference type="InterPro" id="IPR013785">
    <property type="entry name" value="Aldolase_TIM"/>
</dbReference>
<keyword evidence="12" id="KW-0460">Magnesium</keyword>
<keyword evidence="7 13" id="KW-0627">Porphyrin biosynthesis</keyword>
<dbReference type="GO" id="GO:0005829">
    <property type="term" value="C:cytosol"/>
    <property type="evidence" value="ECO:0007669"/>
    <property type="project" value="TreeGrafter"/>
</dbReference>
<comment type="subunit">
    <text evidence="13">Homooctamer.</text>
</comment>
<dbReference type="GO" id="GO:0004655">
    <property type="term" value="F:porphobilinogen synthase activity"/>
    <property type="evidence" value="ECO:0007669"/>
    <property type="project" value="UniProtKB-EC"/>
</dbReference>
<organism evidence="15 16">
    <name type="scientific">Candidatus Acidulodesulfobacterium ferriphilum</name>
    <dbReference type="NCBI Taxonomy" id="2597223"/>
    <lineage>
        <taxon>Bacteria</taxon>
        <taxon>Deltaproteobacteria</taxon>
        <taxon>Candidatus Acidulodesulfobacterales</taxon>
        <taxon>Candidatus Acidulodesulfobacterium</taxon>
    </lineage>
</organism>
<keyword evidence="11" id="KW-0862">Zinc</keyword>
<evidence type="ECO:0000256" key="1">
    <source>
        <dbReference type="ARBA" id="ARBA00004694"/>
    </source>
</evidence>
<evidence type="ECO:0000256" key="7">
    <source>
        <dbReference type="ARBA" id="ARBA00023244"/>
    </source>
</evidence>
<feature type="binding site" evidence="12">
    <location>
        <position position="236"/>
    </location>
    <ligand>
        <name>Mg(2+)</name>
        <dbReference type="ChEBI" id="CHEBI:18420"/>
    </ligand>
</feature>
<feature type="binding site" evidence="10">
    <location>
        <position position="220"/>
    </location>
    <ligand>
        <name>5-aminolevulinate</name>
        <dbReference type="ChEBI" id="CHEBI:356416"/>
        <label>1</label>
    </ligand>
</feature>
<feature type="binding site" evidence="11">
    <location>
        <position position="132"/>
    </location>
    <ligand>
        <name>Zn(2+)</name>
        <dbReference type="ChEBI" id="CHEBI:29105"/>
        <note>catalytic</note>
    </ligand>
</feature>
<feature type="binding site" evidence="10">
    <location>
        <position position="316"/>
    </location>
    <ligand>
        <name>5-aminolevulinate</name>
        <dbReference type="ChEBI" id="CHEBI:356416"/>
        <label>2</label>
    </ligand>
</feature>
<feature type="binding site" evidence="10">
    <location>
        <position position="208"/>
    </location>
    <ligand>
        <name>5-aminolevulinate</name>
        <dbReference type="ChEBI" id="CHEBI:356416"/>
        <label>1</label>
    </ligand>
</feature>
<evidence type="ECO:0000256" key="4">
    <source>
        <dbReference type="ARBA" id="ARBA00020771"/>
    </source>
</evidence>
<dbReference type="CDD" id="cd00384">
    <property type="entry name" value="ALAD_PBGS"/>
    <property type="match status" value="1"/>
</dbReference>
<evidence type="ECO:0000313" key="16">
    <source>
        <dbReference type="Proteomes" id="UP000320813"/>
    </source>
</evidence>
<protein>
    <recommendedName>
        <fullName evidence="4 13">Delta-aminolevulinic acid dehydratase</fullName>
        <ecNumber evidence="3 13">4.2.1.24</ecNumber>
    </recommendedName>
</protein>
<dbReference type="Gene3D" id="3.20.20.70">
    <property type="entry name" value="Aldolase class I"/>
    <property type="match status" value="1"/>
</dbReference>
<reference evidence="15 16" key="1">
    <citation type="submission" date="2019-01" db="EMBL/GenBank/DDBJ databases">
        <title>Insights into ecological role of a new deltaproteobacterial order Candidatus Sinidesulfobacterales (Sva0485) by metagenomics and metatranscriptomics.</title>
        <authorList>
            <person name="Tan S."/>
            <person name="Liu J."/>
            <person name="Fang Y."/>
            <person name="Hedlund B.P."/>
            <person name="Lian Z.H."/>
            <person name="Huang L.Y."/>
            <person name="Li J.T."/>
            <person name="Huang L.N."/>
            <person name="Li W.J."/>
            <person name="Jiang H.C."/>
            <person name="Dong H.L."/>
            <person name="Shu W.S."/>
        </authorList>
    </citation>
    <scope>NUCLEOTIDE SEQUENCE [LARGE SCALE GENOMIC DNA]</scope>
    <source>
        <strain evidence="15">AP3</strain>
    </source>
</reference>
<evidence type="ECO:0000256" key="3">
    <source>
        <dbReference type="ARBA" id="ARBA00012053"/>
    </source>
</evidence>
<proteinExistence type="inferred from homology"/>
<evidence type="ECO:0000256" key="8">
    <source>
        <dbReference type="ARBA" id="ARBA00047651"/>
    </source>
</evidence>
<comment type="similarity">
    <text evidence="2 14">Belongs to the ALAD family.</text>
</comment>
<sequence>MISGYPLIRPRRLRTSPNLSRLAREVSLEPSKFIMPYFVTHGKSIKEPIGTMPDQFRYSVDELLKELKNVISLNIGGILIFGVPERKDEFGSESYSDDGIVQQALKSIKDIYPGLIVITDVCLCDYTSHGHCGIVDENGYVKNDETLEYLAKISVSYAKAGSDIIAPSDMMDGRVKKIREALDDEGLINIPIMSYSSKYASSFYEPFRDAADCSPKFGNRKSYQMDPSNAAEAILETRLDLDEGADIIMVKPALSYLDVIYRIKQAFQRPLAAYNVSGEYSMIKAASKLGYLKEDDAALEMLTSIKRAGADIIISYYSLYIAKLLNGHTR</sequence>
<dbReference type="InterPro" id="IPR030656">
    <property type="entry name" value="ALAD_AS"/>
</dbReference>
<dbReference type="FunFam" id="3.20.20.70:FF:000019">
    <property type="entry name" value="Delta-aminolevulinic acid dehydratase"/>
    <property type="match status" value="1"/>
</dbReference>
<dbReference type="SMART" id="SM01004">
    <property type="entry name" value="ALAD"/>
    <property type="match status" value="1"/>
</dbReference>
<feature type="binding site" evidence="10">
    <location>
        <position position="277"/>
    </location>
    <ligand>
        <name>5-aminolevulinate</name>
        <dbReference type="ChEBI" id="CHEBI:356416"/>
        <label>2</label>
    </ligand>
</feature>
<dbReference type="PIRSF" id="PIRSF001415">
    <property type="entry name" value="Porphbilin_synth"/>
    <property type="match status" value="1"/>
</dbReference>
<evidence type="ECO:0000256" key="14">
    <source>
        <dbReference type="RuleBase" id="RU004161"/>
    </source>
</evidence>
<keyword evidence="5" id="KW-0350">Heme biosynthesis</keyword>
<name>A0A519BB25_9DELT</name>
<dbReference type="EMBL" id="SGBD01000002">
    <property type="protein sequence ID" value="RZD14483.1"/>
    <property type="molecule type" value="Genomic_DNA"/>
</dbReference>
<evidence type="ECO:0000256" key="11">
    <source>
        <dbReference type="PIRSR" id="PIRSR001415-3"/>
    </source>
</evidence>
<evidence type="ECO:0000256" key="12">
    <source>
        <dbReference type="PIRSR" id="PIRSR001415-5"/>
    </source>
</evidence>